<reference evidence="1" key="1">
    <citation type="submission" date="2019-05" db="EMBL/GenBank/DDBJ databases">
        <title>Revised genome assembly of Burkholderiaceae (previously Ralstonia) sp. PBA.</title>
        <authorList>
            <person name="Gan H.M."/>
        </authorList>
    </citation>
    <scope>NUCLEOTIDE SEQUENCE</scope>
    <source>
        <strain evidence="1">PBA</strain>
    </source>
</reference>
<dbReference type="Proteomes" id="UP000004277">
    <property type="component" value="Unassembled WGS sequence"/>
</dbReference>
<sequence>MKKAVSEFLRRDEGASAVEYGLIAGLIAAVIITAVSGIGTQLLAKFNAILVALGGTAS</sequence>
<protein>
    <submittedName>
        <fullName evidence="1">Flp family type IVb pilin</fullName>
    </submittedName>
</protein>
<name>A0ACD3SN72_9BURK</name>
<gene>
    <name evidence="1" type="ORF">MW7_011095</name>
</gene>
<organism evidence="1 2">
    <name type="scientific">Imbroritus primus</name>
    <dbReference type="NCBI Taxonomy" id="3058603"/>
    <lineage>
        <taxon>Bacteria</taxon>
        <taxon>Pseudomonadati</taxon>
        <taxon>Pseudomonadota</taxon>
        <taxon>Betaproteobacteria</taxon>
        <taxon>Burkholderiales</taxon>
        <taxon>Burkholderiaceae</taxon>
        <taxon>Imbroritus</taxon>
    </lineage>
</organism>
<comment type="caution">
    <text evidence="1">The sequence shown here is derived from an EMBL/GenBank/DDBJ whole genome shotgun (WGS) entry which is preliminary data.</text>
</comment>
<dbReference type="EMBL" id="AKCV02000020">
    <property type="protein sequence ID" value="TMS57704.1"/>
    <property type="molecule type" value="Genomic_DNA"/>
</dbReference>
<evidence type="ECO:0000313" key="2">
    <source>
        <dbReference type="Proteomes" id="UP000004277"/>
    </source>
</evidence>
<evidence type="ECO:0000313" key="1">
    <source>
        <dbReference type="EMBL" id="TMS57704.1"/>
    </source>
</evidence>
<keyword evidence="2" id="KW-1185">Reference proteome</keyword>
<proteinExistence type="predicted"/>
<accession>A0ACD3SN72</accession>